<dbReference type="SMART" id="SM00465">
    <property type="entry name" value="GIYc"/>
    <property type="match status" value="1"/>
</dbReference>
<keyword evidence="5" id="KW-0234">DNA repair</keyword>
<dbReference type="CDD" id="cd10434">
    <property type="entry name" value="GIY-YIG_UvrC_Cho"/>
    <property type="match status" value="1"/>
</dbReference>
<dbReference type="Proteomes" id="UP000199087">
    <property type="component" value="Unassembled WGS sequence"/>
</dbReference>
<evidence type="ECO:0000256" key="2">
    <source>
        <dbReference type="ARBA" id="ARBA00022763"/>
    </source>
</evidence>
<reference evidence="9" key="1">
    <citation type="submission" date="2015-05" db="EMBL/GenBank/DDBJ databases">
        <authorList>
            <person name="Urmite Genomes"/>
        </authorList>
    </citation>
    <scope>NUCLEOTIDE SEQUENCE [LARGE SCALE GENOMIC DNA]</scope>
    <source>
        <strain evidence="9">LF1</strain>
    </source>
</reference>
<dbReference type="AlphaFoldDB" id="A0A0U1NUV2"/>
<dbReference type="PROSITE" id="PS50151">
    <property type="entry name" value="UVR"/>
    <property type="match status" value="1"/>
</dbReference>
<dbReference type="InterPro" id="IPR000305">
    <property type="entry name" value="GIY-YIG_endonuc"/>
</dbReference>
<evidence type="ECO:0000259" key="7">
    <source>
        <dbReference type="PROSITE" id="PS50164"/>
    </source>
</evidence>
<dbReference type="InterPro" id="IPR050066">
    <property type="entry name" value="UvrABC_protein_C"/>
</dbReference>
<dbReference type="GO" id="GO:0006289">
    <property type="term" value="P:nucleotide-excision repair"/>
    <property type="evidence" value="ECO:0007669"/>
    <property type="project" value="InterPro"/>
</dbReference>
<dbReference type="SUPFAM" id="SSF46600">
    <property type="entry name" value="C-terminal UvrC-binding domain of UvrB"/>
    <property type="match status" value="1"/>
</dbReference>
<dbReference type="FunFam" id="3.40.1440.10:FF:000001">
    <property type="entry name" value="UvrABC system protein C"/>
    <property type="match status" value="1"/>
</dbReference>
<dbReference type="PANTHER" id="PTHR30562:SF1">
    <property type="entry name" value="UVRABC SYSTEM PROTEIN C"/>
    <property type="match status" value="1"/>
</dbReference>
<keyword evidence="3" id="KW-0228">DNA excision</keyword>
<dbReference type="GO" id="GO:0004518">
    <property type="term" value="F:nuclease activity"/>
    <property type="evidence" value="ECO:0007669"/>
    <property type="project" value="UniProtKB-KW"/>
</dbReference>
<evidence type="ECO:0000256" key="1">
    <source>
        <dbReference type="ARBA" id="ARBA00022490"/>
    </source>
</evidence>
<dbReference type="Pfam" id="PF01541">
    <property type="entry name" value="GIY-YIG"/>
    <property type="match status" value="1"/>
</dbReference>
<dbReference type="OrthoDB" id="9804933at2"/>
<evidence type="ECO:0000256" key="5">
    <source>
        <dbReference type="ARBA" id="ARBA00023204"/>
    </source>
</evidence>
<evidence type="ECO:0000256" key="4">
    <source>
        <dbReference type="ARBA" id="ARBA00022881"/>
    </source>
</evidence>
<feature type="domain" description="UVR" evidence="6">
    <location>
        <begin position="199"/>
        <end position="234"/>
    </location>
</feature>
<evidence type="ECO:0000313" key="9">
    <source>
        <dbReference type="Proteomes" id="UP000199087"/>
    </source>
</evidence>
<dbReference type="Gene3D" id="3.40.1440.10">
    <property type="entry name" value="GIY-YIG endonuclease"/>
    <property type="match status" value="1"/>
</dbReference>
<name>A0A0U1NUV2_9BACI</name>
<dbReference type="EMBL" id="CVRB01000002">
    <property type="protein sequence ID" value="CRK81793.1"/>
    <property type="molecule type" value="Genomic_DNA"/>
</dbReference>
<sequence length="360" mass="41730">MNLKEKVKNLPLSPGVYLMKDSHGSIIYVGKAKNLKRRVESYFRTSKADTEKVKKLKNSIRDFEFFLTDTEFEAFMLECKLIKEIKPFFNKKLKSPQAYSFIVFRMNDGIRRMEISNTIVENDGNLYFGPFTNKHTIEKALQGLKELFKIDCCNHSNSKTPCLNYSLDLCIGMCFSREALDHYHQIINQIIGLFQGRNTGILEKIEQKMVTASEKFDFETAARNRDYIDALQLLLNREKVIDFTEGNRNIATIEALSDNNFKLFLIKRNKILFSEIFKLEDLEQQCRMIKNHILTYFNSDGPYENKKVSKDEIDEAQIIYSFLKGSGSSYTVFPVNWLKTGDNALLEDTINQLLKQNGAN</sequence>
<keyword evidence="9" id="KW-1185">Reference proteome</keyword>
<keyword evidence="1" id="KW-0963">Cytoplasm</keyword>
<dbReference type="InterPro" id="IPR036876">
    <property type="entry name" value="UVR_dom_sf"/>
</dbReference>
<dbReference type="InterPro" id="IPR035901">
    <property type="entry name" value="GIY-YIG_endonuc_sf"/>
</dbReference>
<keyword evidence="2" id="KW-0227">DNA damage</keyword>
<feature type="domain" description="GIY-YIG" evidence="7">
    <location>
        <begin position="12"/>
        <end position="91"/>
    </location>
</feature>
<dbReference type="RefSeq" id="WP_090633332.1">
    <property type="nucleotide sequence ID" value="NZ_CVRB01000002.1"/>
</dbReference>
<dbReference type="STRING" id="1499688.BN000_01707"/>
<dbReference type="Pfam" id="PF02151">
    <property type="entry name" value="UVR"/>
    <property type="match status" value="1"/>
</dbReference>
<gene>
    <name evidence="8" type="ORF">BN000_01707</name>
</gene>
<keyword evidence="4" id="KW-0267">Excision nuclease</keyword>
<dbReference type="InterPro" id="IPR001943">
    <property type="entry name" value="UVR_dom"/>
</dbReference>
<evidence type="ECO:0000313" key="8">
    <source>
        <dbReference type="EMBL" id="CRK81793.1"/>
    </source>
</evidence>
<evidence type="ECO:0000256" key="3">
    <source>
        <dbReference type="ARBA" id="ARBA00022769"/>
    </source>
</evidence>
<accession>A0A0U1NUV2</accession>
<dbReference type="InterPro" id="IPR047296">
    <property type="entry name" value="GIY-YIG_UvrC_Cho"/>
</dbReference>
<evidence type="ECO:0000259" key="6">
    <source>
        <dbReference type="PROSITE" id="PS50151"/>
    </source>
</evidence>
<dbReference type="Gene3D" id="4.10.860.10">
    <property type="entry name" value="UVR domain"/>
    <property type="match status" value="1"/>
</dbReference>
<protein>
    <submittedName>
        <fullName evidence="8">Excinuclease ABC subunit C</fullName>
    </submittedName>
</protein>
<proteinExistence type="predicted"/>
<dbReference type="GO" id="GO:0009380">
    <property type="term" value="C:excinuclease repair complex"/>
    <property type="evidence" value="ECO:0007669"/>
    <property type="project" value="TreeGrafter"/>
</dbReference>
<dbReference type="PANTHER" id="PTHR30562">
    <property type="entry name" value="UVRC/OXIDOREDUCTASE"/>
    <property type="match status" value="1"/>
</dbReference>
<organism evidence="8 9">
    <name type="scientific">Neobacillus massiliamazoniensis</name>
    <dbReference type="NCBI Taxonomy" id="1499688"/>
    <lineage>
        <taxon>Bacteria</taxon>
        <taxon>Bacillati</taxon>
        <taxon>Bacillota</taxon>
        <taxon>Bacilli</taxon>
        <taxon>Bacillales</taxon>
        <taxon>Bacillaceae</taxon>
        <taxon>Neobacillus</taxon>
    </lineage>
</organism>
<dbReference type="PROSITE" id="PS50164">
    <property type="entry name" value="GIY_YIG"/>
    <property type="match status" value="1"/>
</dbReference>
<dbReference type="SUPFAM" id="SSF82771">
    <property type="entry name" value="GIY-YIG endonuclease"/>
    <property type="match status" value="1"/>
</dbReference>